<evidence type="ECO:0000256" key="3">
    <source>
        <dbReference type="ARBA" id="ARBA00022692"/>
    </source>
</evidence>
<keyword evidence="2" id="KW-1003">Cell membrane</keyword>
<evidence type="ECO:0000259" key="7">
    <source>
        <dbReference type="Pfam" id="PF06271"/>
    </source>
</evidence>
<proteinExistence type="predicted"/>
<dbReference type="Proteomes" id="UP000677244">
    <property type="component" value="Unassembled WGS sequence"/>
</dbReference>
<evidence type="ECO:0000256" key="1">
    <source>
        <dbReference type="ARBA" id="ARBA00004651"/>
    </source>
</evidence>
<sequence>MQVDQNPTLDLLADEVYYERASTGKRFANYIIDLIVFYLFVMAIFMVILMVSPPTFTSMTSDDSGTDVLDRLMSIFFYAIFMSIVEGLLKGKSVGKYITKTRAVYLDGSRISVGTAIGRGFSRAVPLCVFSAFGDPCNPWQDRWTNTMVINDVKL</sequence>
<evidence type="ECO:0000313" key="9">
    <source>
        <dbReference type="Proteomes" id="UP000677244"/>
    </source>
</evidence>
<evidence type="ECO:0000256" key="4">
    <source>
        <dbReference type="ARBA" id="ARBA00022989"/>
    </source>
</evidence>
<gene>
    <name evidence="8" type="ORF">J7I42_11070</name>
</gene>
<name>A0ABS3YSB1_9BACT</name>
<evidence type="ECO:0000256" key="6">
    <source>
        <dbReference type="SAM" id="Phobius"/>
    </source>
</evidence>
<comment type="caution">
    <text evidence="8">The sequence shown here is derived from an EMBL/GenBank/DDBJ whole genome shotgun (WGS) entry which is preliminary data.</text>
</comment>
<feature type="domain" description="RDD" evidence="7">
    <location>
        <begin position="21"/>
        <end position="133"/>
    </location>
</feature>
<dbReference type="RefSeq" id="WP_209138843.1">
    <property type="nucleotide sequence ID" value="NZ_JAGHKO010000001.1"/>
</dbReference>
<dbReference type="EMBL" id="JAGHKO010000001">
    <property type="protein sequence ID" value="MBO9200806.1"/>
    <property type="molecule type" value="Genomic_DNA"/>
</dbReference>
<dbReference type="PANTHER" id="PTHR36115">
    <property type="entry name" value="PROLINE-RICH ANTIGEN HOMOLOG-RELATED"/>
    <property type="match status" value="1"/>
</dbReference>
<dbReference type="PANTHER" id="PTHR36115:SF4">
    <property type="entry name" value="MEMBRANE PROTEIN"/>
    <property type="match status" value="1"/>
</dbReference>
<evidence type="ECO:0000256" key="2">
    <source>
        <dbReference type="ARBA" id="ARBA00022475"/>
    </source>
</evidence>
<comment type="subcellular location">
    <subcellularLocation>
        <location evidence="1">Cell membrane</location>
        <topology evidence="1">Multi-pass membrane protein</topology>
    </subcellularLocation>
</comment>
<dbReference type="InterPro" id="IPR010432">
    <property type="entry name" value="RDD"/>
</dbReference>
<keyword evidence="4 6" id="KW-1133">Transmembrane helix</keyword>
<feature type="transmembrane region" description="Helical" evidence="6">
    <location>
        <begin position="30"/>
        <end position="52"/>
    </location>
</feature>
<dbReference type="InterPro" id="IPR051791">
    <property type="entry name" value="Pra-immunoreactive"/>
</dbReference>
<feature type="transmembrane region" description="Helical" evidence="6">
    <location>
        <begin position="72"/>
        <end position="89"/>
    </location>
</feature>
<protein>
    <submittedName>
        <fullName evidence="8">RDD family protein</fullName>
    </submittedName>
</protein>
<keyword evidence="3 6" id="KW-0812">Transmembrane</keyword>
<evidence type="ECO:0000313" key="8">
    <source>
        <dbReference type="EMBL" id="MBO9200806.1"/>
    </source>
</evidence>
<organism evidence="8 9">
    <name type="scientific">Niastella soli</name>
    <dbReference type="NCBI Taxonomy" id="2821487"/>
    <lineage>
        <taxon>Bacteria</taxon>
        <taxon>Pseudomonadati</taxon>
        <taxon>Bacteroidota</taxon>
        <taxon>Chitinophagia</taxon>
        <taxon>Chitinophagales</taxon>
        <taxon>Chitinophagaceae</taxon>
        <taxon>Niastella</taxon>
    </lineage>
</organism>
<dbReference type="Pfam" id="PF06271">
    <property type="entry name" value="RDD"/>
    <property type="match status" value="1"/>
</dbReference>
<reference evidence="8 9" key="1">
    <citation type="submission" date="2021-03" db="EMBL/GenBank/DDBJ databases">
        <title>Assistant Professor.</title>
        <authorList>
            <person name="Huq M.A."/>
        </authorList>
    </citation>
    <scope>NUCLEOTIDE SEQUENCE [LARGE SCALE GENOMIC DNA]</scope>
    <source>
        <strain evidence="8 9">MAH-29</strain>
    </source>
</reference>
<evidence type="ECO:0000256" key="5">
    <source>
        <dbReference type="ARBA" id="ARBA00023136"/>
    </source>
</evidence>
<keyword evidence="9" id="KW-1185">Reference proteome</keyword>
<accession>A0ABS3YSB1</accession>
<keyword evidence="5 6" id="KW-0472">Membrane</keyword>